<evidence type="ECO:0000313" key="2">
    <source>
        <dbReference type="EMBL" id="MBR0648547.1"/>
    </source>
</evidence>
<gene>
    <name evidence="2" type="ORF">GXW78_02640</name>
</gene>
<feature type="chain" id="PRO_5047448082" evidence="1">
    <location>
        <begin position="33"/>
        <end position="212"/>
    </location>
</feature>
<dbReference type="EMBL" id="JAAEDI010000002">
    <property type="protein sequence ID" value="MBR0648547.1"/>
    <property type="molecule type" value="Genomic_DNA"/>
</dbReference>
<comment type="caution">
    <text evidence="2">The sequence shown here is derived from an EMBL/GenBank/DDBJ whole genome shotgun (WGS) entry which is preliminary data.</text>
</comment>
<dbReference type="RefSeq" id="WP_211865804.1">
    <property type="nucleotide sequence ID" value="NZ_JAAEDI010000002.1"/>
</dbReference>
<feature type="signal peptide" evidence="1">
    <location>
        <begin position="1"/>
        <end position="32"/>
    </location>
</feature>
<keyword evidence="1" id="KW-0732">Signal</keyword>
<keyword evidence="3" id="KW-1185">Reference proteome</keyword>
<organism evidence="2 3">
    <name type="scientific">Neoroseomonas terrae</name>
    <dbReference type="NCBI Taxonomy" id="424799"/>
    <lineage>
        <taxon>Bacteria</taxon>
        <taxon>Pseudomonadati</taxon>
        <taxon>Pseudomonadota</taxon>
        <taxon>Alphaproteobacteria</taxon>
        <taxon>Acetobacterales</taxon>
        <taxon>Acetobacteraceae</taxon>
        <taxon>Neoroseomonas</taxon>
    </lineage>
</organism>
<proteinExistence type="predicted"/>
<accession>A0ABS5EBZ3</accession>
<sequence>MQSTTSLPGRMSPAAMSALLALSMGGAARAEAVGDLLDITAVTVEAKSAEQCAARSEHLAEESRKLSLATSPPYHLSEGLRGFYDHVLRLDAGGEHSSTAQLSTVYVTGYTGAGESMRRAVSPFVRVEVSRPGGTPADAPSRISMSWLWMQRLVQSQDQSGRTIENPQLHRFDFVGEVVTAYGSWGHAVAPCRPGADRIWVGAVAVWSYLPP</sequence>
<evidence type="ECO:0000256" key="1">
    <source>
        <dbReference type="SAM" id="SignalP"/>
    </source>
</evidence>
<reference evidence="3" key="1">
    <citation type="journal article" date="2021" name="Syst. Appl. Microbiol.">
        <title>Roseomonas hellenica sp. nov., isolated from roots of wild-growing Alkanna tinctoria.</title>
        <authorList>
            <person name="Rat A."/>
            <person name="Naranjo H.D."/>
            <person name="Lebbe L."/>
            <person name="Cnockaert M."/>
            <person name="Krigas N."/>
            <person name="Grigoriadou K."/>
            <person name="Maloupa E."/>
            <person name="Willems A."/>
        </authorList>
    </citation>
    <scope>NUCLEOTIDE SEQUENCE [LARGE SCALE GENOMIC DNA]</scope>
    <source>
        <strain evidence="3">LMG 31159</strain>
    </source>
</reference>
<evidence type="ECO:0000313" key="3">
    <source>
        <dbReference type="Proteomes" id="UP000698752"/>
    </source>
</evidence>
<protein>
    <submittedName>
        <fullName evidence="2">Uncharacterized protein</fullName>
    </submittedName>
</protein>
<name>A0ABS5EBZ3_9PROT</name>
<dbReference type="Proteomes" id="UP000698752">
    <property type="component" value="Unassembled WGS sequence"/>
</dbReference>